<feature type="compositionally biased region" description="Polar residues" evidence="1">
    <location>
        <begin position="100"/>
        <end position="138"/>
    </location>
</feature>
<name>A0A6A6ESC9_9PEZI</name>
<sequence>MTFWIGLEEVLPVEVQRTSVCIRELSHMVGKRIAARNLTAPINSTTKCPAPGSTVTVNPSSWHSSNASTAFGSNSNGTTGFETTSTGTASKVAVQNNGIEIDSGSTQPNLTSGQTAGTTSTFGQPPTTGFGQSNNTGSTGFGQPANQSSAAVPLANPQTKQNNDASSDKPFNAWGMFGGKSVSFTANNSRTSSTPMSTINTLAFGGQQQGNFADLDSNSVAASLLTSMNGQQNRAAFGFGSAPQDQPASQPTSNGVGGSSNATGFGATSTQPTKNGTFSGFGASGTFRNNQNSFGSSYNNIGDSSAS</sequence>
<feature type="compositionally biased region" description="Polar residues" evidence="1">
    <location>
        <begin position="288"/>
        <end position="307"/>
    </location>
</feature>
<evidence type="ECO:0000313" key="3">
    <source>
        <dbReference type="Proteomes" id="UP000800200"/>
    </source>
</evidence>
<dbReference type="Proteomes" id="UP000800200">
    <property type="component" value="Unassembled WGS sequence"/>
</dbReference>
<accession>A0A6A6ESC9</accession>
<organism evidence="2 3">
    <name type="scientific">Zopfia rhizophila CBS 207.26</name>
    <dbReference type="NCBI Taxonomy" id="1314779"/>
    <lineage>
        <taxon>Eukaryota</taxon>
        <taxon>Fungi</taxon>
        <taxon>Dikarya</taxon>
        <taxon>Ascomycota</taxon>
        <taxon>Pezizomycotina</taxon>
        <taxon>Dothideomycetes</taxon>
        <taxon>Dothideomycetes incertae sedis</taxon>
        <taxon>Zopfiaceae</taxon>
        <taxon>Zopfia</taxon>
    </lineage>
</organism>
<dbReference type="AlphaFoldDB" id="A0A6A6ESC9"/>
<feature type="region of interest" description="Disordered" evidence="1">
    <location>
        <begin position="100"/>
        <end position="172"/>
    </location>
</feature>
<protein>
    <submittedName>
        <fullName evidence="2">Uncharacterized protein</fullName>
    </submittedName>
</protein>
<feature type="region of interest" description="Disordered" evidence="1">
    <location>
        <begin position="235"/>
        <end position="307"/>
    </location>
</feature>
<proteinExistence type="predicted"/>
<dbReference type="EMBL" id="ML994612">
    <property type="protein sequence ID" value="KAF2193933.1"/>
    <property type="molecule type" value="Genomic_DNA"/>
</dbReference>
<feature type="compositionally biased region" description="Polar residues" evidence="1">
    <location>
        <begin position="243"/>
        <end position="275"/>
    </location>
</feature>
<evidence type="ECO:0000313" key="2">
    <source>
        <dbReference type="EMBL" id="KAF2193933.1"/>
    </source>
</evidence>
<feature type="compositionally biased region" description="Low complexity" evidence="1">
    <location>
        <begin position="276"/>
        <end position="287"/>
    </location>
</feature>
<evidence type="ECO:0000256" key="1">
    <source>
        <dbReference type="SAM" id="MobiDB-lite"/>
    </source>
</evidence>
<keyword evidence="3" id="KW-1185">Reference proteome</keyword>
<gene>
    <name evidence="2" type="ORF">K469DRAFT_689017</name>
</gene>
<reference evidence="2" key="1">
    <citation type="journal article" date="2020" name="Stud. Mycol.">
        <title>101 Dothideomycetes genomes: a test case for predicting lifestyles and emergence of pathogens.</title>
        <authorList>
            <person name="Haridas S."/>
            <person name="Albert R."/>
            <person name="Binder M."/>
            <person name="Bloem J."/>
            <person name="Labutti K."/>
            <person name="Salamov A."/>
            <person name="Andreopoulos B."/>
            <person name="Baker S."/>
            <person name="Barry K."/>
            <person name="Bills G."/>
            <person name="Bluhm B."/>
            <person name="Cannon C."/>
            <person name="Castanera R."/>
            <person name="Culley D."/>
            <person name="Daum C."/>
            <person name="Ezra D."/>
            <person name="Gonzalez J."/>
            <person name="Henrissat B."/>
            <person name="Kuo A."/>
            <person name="Liang C."/>
            <person name="Lipzen A."/>
            <person name="Lutzoni F."/>
            <person name="Magnuson J."/>
            <person name="Mondo S."/>
            <person name="Nolan M."/>
            <person name="Ohm R."/>
            <person name="Pangilinan J."/>
            <person name="Park H.-J."/>
            <person name="Ramirez L."/>
            <person name="Alfaro M."/>
            <person name="Sun H."/>
            <person name="Tritt A."/>
            <person name="Yoshinaga Y."/>
            <person name="Zwiers L.-H."/>
            <person name="Turgeon B."/>
            <person name="Goodwin S."/>
            <person name="Spatafora J."/>
            <person name="Crous P."/>
            <person name="Grigoriev I."/>
        </authorList>
    </citation>
    <scope>NUCLEOTIDE SEQUENCE</scope>
    <source>
        <strain evidence="2">CBS 207.26</strain>
    </source>
</reference>
<feature type="compositionally biased region" description="Polar residues" evidence="1">
    <location>
        <begin position="144"/>
        <end position="165"/>
    </location>
</feature>